<dbReference type="Pfam" id="PF24101">
    <property type="entry name" value="WHD_GTF3C1"/>
    <property type="match status" value="1"/>
</dbReference>
<dbReference type="GO" id="GO:0003677">
    <property type="term" value="F:DNA binding"/>
    <property type="evidence" value="ECO:0007669"/>
    <property type="project" value="UniProtKB-KW"/>
</dbReference>
<proteinExistence type="inferred from homology"/>
<feature type="region of interest" description="Disordered" evidence="14">
    <location>
        <begin position="1811"/>
        <end position="1909"/>
    </location>
</feature>
<comment type="caution">
    <text evidence="18">The sequence shown here is derived from an EMBL/GenBank/DDBJ whole genome shotgun (WGS) entry which is preliminary data.</text>
</comment>
<dbReference type="FunFam" id="1.20.5.110:FF:000004">
    <property type="entry name" value="Vesicle-associated membrane protein 7"/>
    <property type="match status" value="1"/>
</dbReference>
<feature type="domain" description="Myb-like" evidence="16">
    <location>
        <begin position="1136"/>
        <end position="1196"/>
    </location>
</feature>
<feature type="compositionally biased region" description="Acidic residues" evidence="14">
    <location>
        <begin position="1834"/>
        <end position="1887"/>
    </location>
</feature>
<feature type="region of interest" description="Disordered" evidence="14">
    <location>
        <begin position="1056"/>
        <end position="1134"/>
    </location>
</feature>
<dbReference type="PANTHER" id="PTHR15180">
    <property type="entry name" value="GENERAL TRANSCRIPTION FACTOR 3C POLYPEPTIDE 1"/>
    <property type="match status" value="1"/>
</dbReference>
<dbReference type="InterPro" id="IPR044210">
    <property type="entry name" value="Tfc3-like"/>
</dbReference>
<dbReference type="InterPro" id="IPR056020">
    <property type="entry name" value="DUF7599"/>
</dbReference>
<dbReference type="InterPro" id="IPR035625">
    <property type="entry name" value="Tfc3-like_eWH"/>
</dbReference>
<dbReference type="GO" id="GO:0016192">
    <property type="term" value="P:vesicle-mediated transport"/>
    <property type="evidence" value="ECO:0007669"/>
    <property type="project" value="InterPro"/>
</dbReference>
<dbReference type="Pfam" id="PF00957">
    <property type="entry name" value="Synaptobrevin"/>
    <property type="match status" value="1"/>
</dbReference>
<accession>A0A9P7XL36</accession>
<evidence type="ECO:0000256" key="6">
    <source>
        <dbReference type="ARBA" id="ARBA00022927"/>
    </source>
</evidence>
<dbReference type="GO" id="GO:0005737">
    <property type="term" value="C:cytoplasm"/>
    <property type="evidence" value="ECO:0007669"/>
    <property type="project" value="UniProtKB-ARBA"/>
</dbReference>
<dbReference type="InterPro" id="IPR001005">
    <property type="entry name" value="SANT/Myb"/>
</dbReference>
<dbReference type="Gene3D" id="1.10.10.60">
    <property type="entry name" value="Homeodomain-like"/>
    <property type="match status" value="1"/>
</dbReference>
<dbReference type="InterPro" id="IPR046488">
    <property type="entry name" value="Sfc3/Tfc3_C"/>
</dbReference>
<evidence type="ECO:0000259" key="17">
    <source>
        <dbReference type="PROSITE" id="PS50892"/>
    </source>
</evidence>
<feature type="compositionally biased region" description="Polar residues" evidence="14">
    <location>
        <begin position="494"/>
        <end position="505"/>
    </location>
</feature>
<keyword evidence="10" id="KW-0804">Transcription</keyword>
<dbReference type="EMBL" id="JAHRHY010000018">
    <property type="protein sequence ID" value="KAG9062584.1"/>
    <property type="molecule type" value="Genomic_DNA"/>
</dbReference>
<dbReference type="Proteomes" id="UP000707451">
    <property type="component" value="Unassembled WGS sequence"/>
</dbReference>
<name>A0A9P7XL36_9FUNG</name>
<dbReference type="InterPro" id="IPR001388">
    <property type="entry name" value="Synaptobrevin-like"/>
</dbReference>
<comment type="similarity">
    <text evidence="2">Belongs to the synaptobrevin family.</text>
</comment>
<dbReference type="GO" id="GO:0016020">
    <property type="term" value="C:membrane"/>
    <property type="evidence" value="ECO:0007669"/>
    <property type="project" value="InterPro"/>
</dbReference>
<dbReference type="Gene3D" id="1.20.5.110">
    <property type="match status" value="1"/>
</dbReference>
<keyword evidence="3" id="KW-0813">Transport</keyword>
<feature type="region of interest" description="Disordered" evidence="14">
    <location>
        <begin position="445"/>
        <end position="535"/>
    </location>
</feature>
<feature type="compositionally biased region" description="Low complexity" evidence="14">
    <location>
        <begin position="456"/>
        <end position="467"/>
    </location>
</feature>
<evidence type="ECO:0000256" key="13">
    <source>
        <dbReference type="PROSITE-ProRule" id="PRU00290"/>
    </source>
</evidence>
<evidence type="ECO:0000256" key="15">
    <source>
        <dbReference type="SAM" id="Phobius"/>
    </source>
</evidence>
<feature type="compositionally biased region" description="Low complexity" evidence="14">
    <location>
        <begin position="1084"/>
        <end position="1113"/>
    </location>
</feature>
<dbReference type="CDD" id="cd16169">
    <property type="entry name" value="Tau138_eWH"/>
    <property type="match status" value="1"/>
</dbReference>
<evidence type="ECO:0008006" key="20">
    <source>
        <dbReference type="Google" id="ProtNLM"/>
    </source>
</evidence>
<keyword evidence="11" id="KW-0539">Nucleus</keyword>
<evidence type="ECO:0000256" key="7">
    <source>
        <dbReference type="ARBA" id="ARBA00022989"/>
    </source>
</evidence>
<dbReference type="Pfam" id="PF04182">
    <property type="entry name" value="B-block_TFIIIC"/>
    <property type="match status" value="1"/>
</dbReference>
<evidence type="ECO:0000256" key="8">
    <source>
        <dbReference type="ARBA" id="ARBA00023125"/>
    </source>
</evidence>
<dbReference type="SUPFAM" id="SSF46785">
    <property type="entry name" value="Winged helix' DNA-binding domain"/>
    <property type="match status" value="1"/>
</dbReference>
<dbReference type="GO" id="GO:0005634">
    <property type="term" value="C:nucleus"/>
    <property type="evidence" value="ECO:0007669"/>
    <property type="project" value="UniProtKB-SubCell"/>
</dbReference>
<keyword evidence="19" id="KW-1185">Reference proteome</keyword>
<organism evidence="18 19">
    <name type="scientific">Linnemannia hyalina</name>
    <dbReference type="NCBI Taxonomy" id="64524"/>
    <lineage>
        <taxon>Eukaryota</taxon>
        <taxon>Fungi</taxon>
        <taxon>Fungi incertae sedis</taxon>
        <taxon>Mucoromycota</taxon>
        <taxon>Mortierellomycotina</taxon>
        <taxon>Mortierellomycetes</taxon>
        <taxon>Mortierellales</taxon>
        <taxon>Mortierellaceae</taxon>
        <taxon>Linnemannia</taxon>
    </lineage>
</organism>
<feature type="compositionally biased region" description="Low complexity" evidence="14">
    <location>
        <begin position="482"/>
        <end position="493"/>
    </location>
</feature>
<dbReference type="InterPro" id="IPR056467">
    <property type="entry name" value="eWH_GTF3C1"/>
</dbReference>
<evidence type="ECO:0000256" key="10">
    <source>
        <dbReference type="ARBA" id="ARBA00023163"/>
    </source>
</evidence>
<dbReference type="PROSITE" id="PS50090">
    <property type="entry name" value="MYB_LIKE"/>
    <property type="match status" value="1"/>
</dbReference>
<dbReference type="GO" id="GO:0006384">
    <property type="term" value="P:transcription initiation at RNA polymerase III promoter"/>
    <property type="evidence" value="ECO:0007669"/>
    <property type="project" value="InterPro"/>
</dbReference>
<evidence type="ECO:0000313" key="18">
    <source>
        <dbReference type="EMBL" id="KAG9062584.1"/>
    </source>
</evidence>
<dbReference type="Pfam" id="PF24538">
    <property type="entry name" value="DUF7599"/>
    <property type="match status" value="1"/>
</dbReference>
<keyword evidence="13" id="KW-0175">Coiled coil</keyword>
<gene>
    <name evidence="18" type="ORF">KI688_004886</name>
</gene>
<keyword evidence="5 15" id="KW-0812">Transmembrane</keyword>
<keyword evidence="4" id="KW-0597">Phosphoprotein</keyword>
<keyword evidence="8" id="KW-0238">DNA-binding</keyword>
<dbReference type="GO" id="GO:0042791">
    <property type="term" value="P:5S class rRNA transcription by RNA polymerase III"/>
    <property type="evidence" value="ECO:0007669"/>
    <property type="project" value="TreeGrafter"/>
</dbReference>
<evidence type="ECO:0000259" key="16">
    <source>
        <dbReference type="PROSITE" id="PS50090"/>
    </source>
</evidence>
<evidence type="ECO:0000256" key="11">
    <source>
        <dbReference type="ARBA" id="ARBA00023242"/>
    </source>
</evidence>
<dbReference type="InterPro" id="IPR007309">
    <property type="entry name" value="TFIIIC_Bblock-bd"/>
</dbReference>
<sequence>MDDLVLHVQNEIALDGESGCSWTRFWYLVDEFRSRGQPQANTATTSATPSLKQSDERFRQFFWNNFIQEDDTYFYKHTKPSPIAVQSDVLRACSVPFSELASLDPEEIHYKAVISQYKDSLRIVATTERQRSAVLGNAGEAVSSVSTQAFQILQNITAARELGATQAQLAKHHDIDPRSMFHFLKVLIELKLIVKIPVTTEGKYTLLCLHKKFAKKNAGYIGMNSEETFSSAGRQVVTGDGGKRFEGLLKTESKKVSYYSGLIKQKLTDILGRAKNQVMMIEDIHKALDLTDMNTVQNRWFNRQIELLCKLKYIKRVQVEGLNRCIQLLRPYGANMSVDQNEKDQLNLRNVIADDTPQSGICIDTSIEHQVYKLIVDSKKQGIIAKEIRHGLNMLNNRLLARILDTLCKPVPDSEQPLINRVVEFVGRERRYRYYSQDAYKEGITDDHKDHLARTKAAPSAASSSGSKKSKETTQAPTLSDTAATHHPATNTTVDSITTGALDNFSQNSSSTSEGASASSSSSHPPVPAPVSTLTKASSSAIREKFVSVEVLRRRRILLTIIEEKRMAELHSSLVMEYQTVKARLYPDQELSSVIDRKTLYRTISILEQEGLVKLFKISNIPSPGGGLVSKTFVLHPDVDPESDEAKAFVKDCSSRHLLFGALANKPMQRIEKVSLEVETLDEMQQRLGGEFYKGPNVPFADVGTVKPKEHESKTKVYAQDGGDYSTEYGWIHAKMMRALVFHRFLLDKMEVRDKRLFTFSVRTNVFNTAPVFEILPLRVFLIVVGFVQEPTAENGDYLDANKESNAALCTLPDHMRHITMPNANFKRRLREALEILDALGLVSPLEAPPNGQEPLKYAQNHLVLNTQYELHLNVRAPLHSITPELIDEDLAGRKTYDVMSPSGCKEFWTDLQATASSMRVPDEGPVSKSSFRPWTDIRATFLRNLCNRRIWADSLRVTPIQREALMKYVNKTTRFVPNIKDARMSTIIKETGLPIDHVVQFYKAVAMAWYNDPLARDSSGRTRLTRLSKVGATPASLKSKNDSVRKFNREAEDFGDEKAGRKGKEKEVLSKDDALRDLKEQKVSTTSRSLVPSSSARPGSSATAPKKPAASTLEIADNNGSIKTPGGYAVGQPKKQRAARVPWTDAEDDKMLLAMAITRYISRALNLRFSWHGVSRALDGHRTPEICRHRYDKLMKETTLSNRVESYIVQFGQAFPEISQRFSVDPNLQFFDPRPIMTYFRPTLEQPAGSEAIPSEPLLADPEDIEKLYLVRHSDPYSKLYVEDRLHAEMSLPRRMVVLTQVPATLRSSIEKELDERSDDLSKSRSVDISLESQGDRRVVTVKVREERLAQEHVILGVIKAIYSMPREKRTKELTRAILESFPYDKLKDTCSLAKDWKVLSSVKSMSYRIPGQKVRRAERFTLVMAGSVPRKMTLAAAEVDDFSRKTKERLFQVDAGPSEMMVLMNEIATDGMEVSMRPPSNETGATGTDDHGVILHFDILLKSKRVSLPSMTRAAMTGNQKNQEGAKASGVDLRGEGIQLLIAQGEASESGTETAVDPWAIARDWSAKELAGMVEGCQNKETGRLSRTVYDVISCSENSGMLLQDIKDAVVRAGFTASDQELMGCIRTLEGGDKAVLMKVGMAQRRYVVFGWHQTWTVDYKTAVRRAGLGEEGFSAARNPSACPWSCLVPRMWRSLDGGFDKSTFEKALHAVLTYIVDRPGVSKGALLTHFHKIVFGTEMEELLEELEERGAIEARHGIQPKAPSLFSKRGVYVQCDRDTIDARKVTNLFPQPSYYLYIDTALVEVAREGKSPKRHNQPRQGPSAGGPRESEEGDLDEEEEEDDDDDDDVDGDGEDEEGYEDEKEDEEEEEDEDEEEEDEDEEEVERLSKKLRSTPYDPHPGPSAKTAQLQQQVNDVVGIMQQNIDSVRDRGEKLDTLQHKTTDLEQGAVQFRKGASGVRRQMWWKNMKWRLIVAVGVILLLVIIIVPIVKSQK</sequence>
<dbReference type="PANTHER" id="PTHR15180:SF1">
    <property type="entry name" value="GENERAL TRANSCRIPTION FACTOR 3C POLYPEPTIDE 1"/>
    <property type="match status" value="1"/>
</dbReference>
<dbReference type="SUPFAM" id="SSF58038">
    <property type="entry name" value="SNARE fusion complex"/>
    <property type="match status" value="1"/>
</dbReference>
<dbReference type="InterPro" id="IPR042855">
    <property type="entry name" value="V_SNARE_CC"/>
</dbReference>
<evidence type="ECO:0000256" key="9">
    <source>
        <dbReference type="ARBA" id="ARBA00023136"/>
    </source>
</evidence>
<dbReference type="GO" id="GO:0012505">
    <property type="term" value="C:endomembrane system"/>
    <property type="evidence" value="ECO:0007669"/>
    <property type="project" value="UniProtKB-SubCell"/>
</dbReference>
<comment type="subcellular location">
    <subcellularLocation>
        <location evidence="12">Endomembrane system</location>
        <topology evidence="12">Single-pass type IV membrane protein</topology>
    </subcellularLocation>
    <subcellularLocation>
        <location evidence="1">Nucleus</location>
    </subcellularLocation>
</comment>
<dbReference type="PROSITE" id="PS50892">
    <property type="entry name" value="V_SNARE"/>
    <property type="match status" value="1"/>
</dbReference>
<keyword evidence="9 15" id="KW-0472">Membrane</keyword>
<evidence type="ECO:0000256" key="1">
    <source>
        <dbReference type="ARBA" id="ARBA00004123"/>
    </source>
</evidence>
<evidence type="ECO:0000313" key="19">
    <source>
        <dbReference type="Proteomes" id="UP000707451"/>
    </source>
</evidence>
<dbReference type="PRINTS" id="PR00219">
    <property type="entry name" value="SYNAPTOBREVN"/>
</dbReference>
<dbReference type="InterPro" id="IPR036390">
    <property type="entry name" value="WH_DNA-bd_sf"/>
</dbReference>
<feature type="compositionally biased region" description="Low complexity" evidence="14">
    <location>
        <begin position="506"/>
        <end position="524"/>
    </location>
</feature>
<feature type="domain" description="V-SNARE coiled-coil homology" evidence="17">
    <location>
        <begin position="1908"/>
        <end position="1968"/>
    </location>
</feature>
<feature type="compositionally biased region" description="Basic and acidic residues" evidence="14">
    <location>
        <begin position="1056"/>
        <end position="1083"/>
    </location>
</feature>
<dbReference type="GO" id="GO:0000127">
    <property type="term" value="C:transcription factor TFIIIC complex"/>
    <property type="evidence" value="ECO:0007669"/>
    <property type="project" value="InterPro"/>
</dbReference>
<dbReference type="OrthoDB" id="68020at2759"/>
<feature type="transmembrane region" description="Helical" evidence="15">
    <location>
        <begin position="1972"/>
        <end position="1992"/>
    </location>
</feature>
<dbReference type="Pfam" id="PF20222">
    <property type="entry name" value="DUF6581"/>
    <property type="match status" value="1"/>
</dbReference>
<evidence type="ECO:0000256" key="12">
    <source>
        <dbReference type="ARBA" id="ARBA00046280"/>
    </source>
</evidence>
<dbReference type="GO" id="GO:0015031">
    <property type="term" value="P:protein transport"/>
    <property type="evidence" value="ECO:0007669"/>
    <property type="project" value="UniProtKB-KW"/>
</dbReference>
<evidence type="ECO:0000256" key="3">
    <source>
        <dbReference type="ARBA" id="ARBA00022448"/>
    </source>
</evidence>
<evidence type="ECO:0000256" key="14">
    <source>
        <dbReference type="SAM" id="MobiDB-lite"/>
    </source>
</evidence>
<keyword evidence="7 15" id="KW-1133">Transmembrane helix</keyword>
<protein>
    <recommendedName>
        <fullName evidence="20">Myb-like domain-containing protein</fullName>
    </recommendedName>
</protein>
<keyword evidence="6" id="KW-0653">Protein transport</keyword>
<evidence type="ECO:0000256" key="5">
    <source>
        <dbReference type="ARBA" id="ARBA00022692"/>
    </source>
</evidence>
<evidence type="ECO:0000256" key="4">
    <source>
        <dbReference type="ARBA" id="ARBA00022553"/>
    </source>
</evidence>
<evidence type="ECO:0000256" key="2">
    <source>
        <dbReference type="ARBA" id="ARBA00008025"/>
    </source>
</evidence>
<reference evidence="18" key="1">
    <citation type="submission" date="2021-06" db="EMBL/GenBank/DDBJ databases">
        <title>Genome Sequence of Mortierella hyaline Strain SCG-10, a Cold-Adapted, Nitrate-Reducing Fungus Isolated from Soil in Minnesota, USA.</title>
        <authorList>
            <person name="Aldossari N."/>
        </authorList>
    </citation>
    <scope>NUCLEOTIDE SEQUENCE</scope>
    <source>
        <strain evidence="18">SCG-10</strain>
    </source>
</reference>